<proteinExistence type="predicted"/>
<keyword evidence="1" id="KW-0812">Transmembrane</keyword>
<dbReference type="Proteomes" id="UP001283691">
    <property type="component" value="Unassembled WGS sequence"/>
</dbReference>
<comment type="caution">
    <text evidence="2">The sequence shown here is derived from an EMBL/GenBank/DDBJ whole genome shotgun (WGS) entry which is preliminary data.</text>
</comment>
<reference evidence="2" key="1">
    <citation type="journal article" date="2023" name="Front. Microbiol.">
        <title>Genomic diversity and taxonomic marker for Arcobacter species.</title>
        <authorList>
            <person name="Zhou G."/>
            <person name="Gu Y."/>
            <person name="Wang H."/>
            <person name="Chen X."/>
            <person name="Zhang X."/>
            <person name="Shao Z."/>
            <person name="Yan X."/>
            <person name="Zhang J."/>
            <person name="Zhang M."/>
        </authorList>
    </citation>
    <scope>NUCLEOTIDE SEQUENCE</scope>
    <source>
        <strain evidence="2">BJSY19SF1-2</strain>
    </source>
</reference>
<organism evidence="2 3">
    <name type="scientific">Aliarcobacter skirrowii</name>
    <dbReference type="NCBI Taxonomy" id="28200"/>
    <lineage>
        <taxon>Bacteria</taxon>
        <taxon>Pseudomonadati</taxon>
        <taxon>Campylobacterota</taxon>
        <taxon>Epsilonproteobacteria</taxon>
        <taxon>Campylobacterales</taxon>
        <taxon>Arcobacteraceae</taxon>
        <taxon>Aliarcobacter</taxon>
    </lineage>
</organism>
<evidence type="ECO:0000313" key="2">
    <source>
        <dbReference type="EMBL" id="MDX4070073.1"/>
    </source>
</evidence>
<dbReference type="EMBL" id="JAUQUR010000016">
    <property type="protein sequence ID" value="MDX4070073.1"/>
    <property type="molecule type" value="Genomic_DNA"/>
</dbReference>
<reference evidence="2" key="2">
    <citation type="submission" date="2023-07" db="EMBL/GenBank/DDBJ databases">
        <authorList>
            <person name="Zhang M."/>
            <person name="Zhou G."/>
        </authorList>
    </citation>
    <scope>NUCLEOTIDE SEQUENCE</scope>
    <source>
        <strain evidence="2">BJSY19SF1-2</strain>
    </source>
</reference>
<feature type="transmembrane region" description="Helical" evidence="1">
    <location>
        <begin position="12"/>
        <end position="30"/>
    </location>
</feature>
<keyword evidence="1" id="KW-0472">Membrane</keyword>
<keyword evidence="1" id="KW-1133">Transmembrane helix</keyword>
<protein>
    <submittedName>
        <fullName evidence="2">Uncharacterized protein</fullName>
    </submittedName>
</protein>
<dbReference type="RefSeq" id="WP_319048563.1">
    <property type="nucleotide sequence ID" value="NZ_JAUQUR010000016.1"/>
</dbReference>
<dbReference type="AlphaFoldDB" id="A0AAW9DCS4"/>
<evidence type="ECO:0000256" key="1">
    <source>
        <dbReference type="SAM" id="Phobius"/>
    </source>
</evidence>
<evidence type="ECO:0000313" key="3">
    <source>
        <dbReference type="Proteomes" id="UP001283691"/>
    </source>
</evidence>
<accession>A0AAW9DCS4</accession>
<sequence>MKITSILWTKILLVLTLIIIIFVSTLTYVVDPYSLYKTNFFPNKPKEFEYMRLVKAINVEKIKPSSIVLGTSRAEMGINPDHKYFIQPAYNLSNAGSTMYETKYYLNQSIKQGNLKKVILVADWRMFNDTMKKVSDFETYFDNRNIYKYLLNYKVLEDSFFTIKNQNNLSLHKLNGQMTDRYVDDVLKAHGSQYKTMVTEEKTYYKNFPNKNLYKDSQKSSFDDLKDILELCYKNNVELDIVFGPSHIRQWEAFDYYQDIETFYKWKKDVILFVEKIAKKQNKKPFRVMDFAVYHDLTAEKVLQGKDDRMKYHFEGSHYTELLGNIVLDRLIGISQYKDFGIELNIQNIDNHIKKLRKDRIKFIDKKAYRKEVFGE</sequence>
<gene>
    <name evidence="2" type="ORF">Q6A80_10140</name>
</gene>
<name>A0AAW9DCS4_9BACT</name>